<dbReference type="InterPro" id="IPR010994">
    <property type="entry name" value="RuvA_2-like"/>
</dbReference>
<dbReference type="Proteomes" id="UP001164803">
    <property type="component" value="Chromosome"/>
</dbReference>
<comment type="subunit">
    <text evidence="6">Homotetramer. Forms an RuvA(8)-RuvB(12)-Holliday junction (HJ) complex. HJ DNA is sandwiched between 2 RuvA tetramers; dsDNA enters through RuvA and exits via RuvB. An RuvB hexamer assembles on each DNA strand where it exits the tetramer. Each RuvB hexamer is contacted by two RuvA subunits (via domain III) on 2 adjacent RuvB subunits; this complex drives branch migration. In the full resolvosome a probable DNA-RuvA(4)-RuvB(12)-RuvC(2) complex forms which resolves the HJ.</text>
</comment>
<keyword evidence="5 6" id="KW-0234">DNA repair</keyword>
<feature type="domain" description="Helix-hairpin-helix DNA-binding motif class 1" evidence="7">
    <location>
        <begin position="107"/>
        <end position="126"/>
    </location>
</feature>
<dbReference type="SUPFAM" id="SSF46929">
    <property type="entry name" value="DNA helicase RuvA subunit, C-terminal domain"/>
    <property type="match status" value="1"/>
</dbReference>
<dbReference type="Pfam" id="PF07499">
    <property type="entry name" value="RuvA_C"/>
    <property type="match status" value="1"/>
</dbReference>
<dbReference type="Gene3D" id="2.40.50.140">
    <property type="entry name" value="Nucleic acid-binding proteins"/>
    <property type="match status" value="1"/>
</dbReference>
<dbReference type="InterPro" id="IPR012340">
    <property type="entry name" value="NA-bd_OB-fold"/>
</dbReference>
<protein>
    <recommendedName>
        <fullName evidence="6">Holliday junction branch migration complex subunit RuvA</fullName>
    </recommendedName>
</protein>
<comment type="similarity">
    <text evidence="6">Belongs to the RuvA family.</text>
</comment>
<gene>
    <name evidence="6 8" type="primary">ruvA</name>
    <name evidence="8" type="ORF">NZD86_08065</name>
</gene>
<dbReference type="InterPro" id="IPR013849">
    <property type="entry name" value="DNA_helicase_Holl-junc_RuvA_I"/>
</dbReference>
<evidence type="ECO:0000256" key="4">
    <source>
        <dbReference type="ARBA" id="ARBA00023172"/>
    </source>
</evidence>
<dbReference type="SUPFAM" id="SSF47781">
    <property type="entry name" value="RuvA domain 2-like"/>
    <property type="match status" value="1"/>
</dbReference>
<name>A0ABY6Z834_9BACL</name>
<keyword evidence="1 6" id="KW-0963">Cytoplasm</keyword>
<keyword evidence="2 6" id="KW-0227">DNA damage</keyword>
<feature type="domain" description="Helix-hairpin-helix DNA-binding motif class 1" evidence="7">
    <location>
        <begin position="72"/>
        <end position="91"/>
    </location>
</feature>
<dbReference type="Pfam" id="PF01330">
    <property type="entry name" value="RuvA_N"/>
    <property type="match status" value="1"/>
</dbReference>
<dbReference type="HAMAP" id="MF_00031">
    <property type="entry name" value="DNA_HJ_migration_RuvA"/>
    <property type="match status" value="1"/>
</dbReference>
<comment type="domain">
    <text evidence="6">Has three domains with a flexible linker between the domains II and III and assumes an 'L' shape. Domain III is highly mobile and contacts RuvB.</text>
</comment>
<evidence type="ECO:0000313" key="9">
    <source>
        <dbReference type="Proteomes" id="UP001164803"/>
    </source>
</evidence>
<reference evidence="8" key="1">
    <citation type="submission" date="2022-08" db="EMBL/GenBank/DDBJ databases">
        <title>Alicyclobacillus dauci DSM2870, complete genome.</title>
        <authorList>
            <person name="Wang Q."/>
            <person name="Cai R."/>
            <person name="Wang Z."/>
        </authorList>
    </citation>
    <scope>NUCLEOTIDE SEQUENCE</scope>
    <source>
        <strain evidence="8">DSM 28700</strain>
    </source>
</reference>
<dbReference type="CDD" id="cd14332">
    <property type="entry name" value="UBA_RuvA_C"/>
    <property type="match status" value="1"/>
</dbReference>
<dbReference type="Gene3D" id="1.10.150.20">
    <property type="entry name" value="5' to 3' exonuclease, C-terminal subdomain"/>
    <property type="match status" value="1"/>
</dbReference>
<evidence type="ECO:0000256" key="6">
    <source>
        <dbReference type="HAMAP-Rule" id="MF_00031"/>
    </source>
</evidence>
<evidence type="ECO:0000259" key="7">
    <source>
        <dbReference type="SMART" id="SM00278"/>
    </source>
</evidence>
<dbReference type="SMART" id="SM00278">
    <property type="entry name" value="HhH1"/>
    <property type="match status" value="2"/>
</dbReference>
<evidence type="ECO:0000256" key="1">
    <source>
        <dbReference type="ARBA" id="ARBA00022490"/>
    </source>
</evidence>
<keyword evidence="3 6" id="KW-0238">DNA-binding</keyword>
<sequence>MIVFLDGRVDFVGPGYIDLDVNHVGYRVYVTDHMVHNLKVDEQIRVYTYQHVREDAVLLYGFHTASDRAVFERLITVSGVGPRLAMQMLGAIEAEALVASIRAEDAVTLCTLPGVGKKTAQRMILELKDKLDDLPVQWDAVFQHEKQSESSSQLSDDVTTALIALGYRPKEAGAAVEAVLQKNPQHSIETAVKASLQWLYEHQNDITG</sequence>
<dbReference type="Pfam" id="PF14520">
    <property type="entry name" value="HHH_5"/>
    <property type="match status" value="1"/>
</dbReference>
<dbReference type="NCBIfam" id="TIGR00084">
    <property type="entry name" value="ruvA"/>
    <property type="match status" value="1"/>
</dbReference>
<accession>A0ABY6Z834</accession>
<dbReference type="InterPro" id="IPR036267">
    <property type="entry name" value="RuvA_C_sf"/>
</dbReference>
<dbReference type="InterPro" id="IPR003583">
    <property type="entry name" value="Hlx-hairpin-Hlx_DNA-bd_motif"/>
</dbReference>
<evidence type="ECO:0000256" key="2">
    <source>
        <dbReference type="ARBA" id="ARBA00022763"/>
    </source>
</evidence>
<evidence type="ECO:0000256" key="5">
    <source>
        <dbReference type="ARBA" id="ARBA00023204"/>
    </source>
</evidence>
<dbReference type="EMBL" id="CP104064">
    <property type="protein sequence ID" value="WAH38421.1"/>
    <property type="molecule type" value="Genomic_DNA"/>
</dbReference>
<comment type="caution">
    <text evidence="6">Lacks conserved residue(s) required for the propagation of feature annotation.</text>
</comment>
<keyword evidence="9" id="KW-1185">Reference proteome</keyword>
<dbReference type="Gene3D" id="1.10.8.10">
    <property type="entry name" value="DNA helicase RuvA subunit, C-terminal domain"/>
    <property type="match status" value="1"/>
</dbReference>
<dbReference type="InterPro" id="IPR000085">
    <property type="entry name" value="RuvA"/>
</dbReference>
<comment type="subcellular location">
    <subcellularLocation>
        <location evidence="6">Cytoplasm</location>
    </subcellularLocation>
</comment>
<dbReference type="RefSeq" id="WP_268045991.1">
    <property type="nucleotide sequence ID" value="NZ_CP104064.1"/>
</dbReference>
<keyword evidence="4 6" id="KW-0233">DNA recombination</keyword>
<evidence type="ECO:0000313" key="8">
    <source>
        <dbReference type="EMBL" id="WAH38421.1"/>
    </source>
</evidence>
<dbReference type="SUPFAM" id="SSF50249">
    <property type="entry name" value="Nucleic acid-binding proteins"/>
    <property type="match status" value="1"/>
</dbReference>
<feature type="region of interest" description="Domain III" evidence="6">
    <location>
        <begin position="156"/>
        <end position="208"/>
    </location>
</feature>
<evidence type="ECO:0000256" key="3">
    <source>
        <dbReference type="ARBA" id="ARBA00023125"/>
    </source>
</evidence>
<proteinExistence type="inferred from homology"/>
<dbReference type="InterPro" id="IPR011114">
    <property type="entry name" value="RuvA_C"/>
</dbReference>
<comment type="function">
    <text evidence="6">The RuvA-RuvB-RuvC complex processes Holliday junction (HJ) DNA during genetic recombination and DNA repair, while the RuvA-RuvB complex plays an important role in the rescue of blocked DNA replication forks via replication fork reversal (RFR). RuvA specifically binds to HJ cruciform DNA, conferring on it an open structure. The RuvB hexamer acts as an ATP-dependent pump, pulling dsDNA into and through the RuvAB complex. HJ branch migration allows RuvC to scan DNA until it finds its consensus sequence, where it cleaves and resolves the cruciform DNA.</text>
</comment>
<organism evidence="8 9">
    <name type="scientific">Alicyclobacillus dauci</name>
    <dbReference type="NCBI Taxonomy" id="1475485"/>
    <lineage>
        <taxon>Bacteria</taxon>
        <taxon>Bacillati</taxon>
        <taxon>Bacillota</taxon>
        <taxon>Bacilli</taxon>
        <taxon>Bacillales</taxon>
        <taxon>Alicyclobacillaceae</taxon>
        <taxon>Alicyclobacillus</taxon>
    </lineage>
</organism>